<keyword evidence="2" id="KW-0963">Cytoplasm</keyword>
<dbReference type="SUPFAM" id="SSF57850">
    <property type="entry name" value="RING/U-box"/>
    <property type="match status" value="1"/>
</dbReference>
<reference evidence="11" key="2">
    <citation type="submission" date="2025-08" db="UniProtKB">
        <authorList>
            <consortium name="Ensembl"/>
        </authorList>
    </citation>
    <scope>IDENTIFICATION</scope>
    <source>
        <strain evidence="11">breed Abyssinian</strain>
    </source>
</reference>
<dbReference type="InterPro" id="IPR001841">
    <property type="entry name" value="Znf_RING"/>
</dbReference>
<sequence>MTGGSLYSQLPWDPSFSFQTCLSLPAWRRPVPGGMECLSCGHVSKEDAPKFCSECGHRLLPAAPVADPKNSSLQATPAREGETAPEGETEYGQELREDGGPFLSPGSNHLQQENLDEPPSDVSGTVPRGVASEVCVDAAGSTSDEREAVNHPPSKRRKEDATLRGVADTFSADPEQRKRKKRSKRKKQNGSASMELDSLAEDSSCPCGVSLPANPGFQDTAPPQSQDLQGGAASQPRQPPGADPTPLEGGGHQAPVGHAEAGGSPLHDQTPGGAVPNAKEHDNPTPSKASGLPQEGAGPTASASKDHPGKDGAAWQRPMPDSEPGSEPQKEPQSAGQQAGARAPGEDAAVTRPAEPVEGARKEGKAKTQKTKQPPASTPASSEHRQEAETKDKTAATGEKTGRNEKAKPEDPKKPEGSNSSYAAAVKTGKEQRNSKAAVCEVKQSPPSLQEGVTLYFHAIVSKHFGFDPALHKVFIRGGEEFGKPKWTRNVCEMHHTKDLRENGSLVEGSATLSRQHLDKPIPYKYVIMRGKGQVEYEFIYKRQQKEGEFVNRCLHVRSELLGSGEWHQYDDIVCMKPPGLIQRMMDHLTDGTRRELVRGKQIAATIMLDTIFSILQIWDAININSFFTQFQQFYSVVRVPMIYEGREQPWSALQYDENEVKKNLWWYLKKRSEPFQERSGDLRPEAHPVRSRLRMGLILLFSVETFDLPMLEGDLAWLCNLLYLDACSPGDLHRDLSHIFETRLRWRVFLVNLCRQCIEKAVDLWVLTLPVLHHCVAPTPQGKDSRIQPEDTWAALEGIPFSEFREKKADRSHLVQLMGKERHLLNVDEFLFRSWFSLLPLRNLVHYMENFMDHLSVFPTCVLDCLLGTWYRLQRLTILSFSDFESTENTFQMLLHLLDIYQDRILEEPLVQSYLTVCLKLHETICRITKDPKFYELPALSAEIVRRIIILKSLVQPDSAEGPGKETGKKNSVKTVFQGTVAKTRAWLQSIFQESMFFSYWPQVTFRYREEIKVWRRLVEINFPVEYGWKESLMGDLEGRIKQERPLVQISAFCSTHWDAMGLEDSVSRCFEKCVIEAVSTACQSQTSILERISHHDLRKFGSLVSAVITKSWPRSNGQAVDDMDGVLTHLLTWPDVKHLFKLYETDEKVLTNMTEDGKKLLATADSVFTKVTEDLLDGTVLVGHLELIIKHTNQFLDICQLKGKCLSPQEKKQGVKEVLEWRKEELKFLKKEKKCVHSLLKLCGEVKHLVKVDLEEVTRKHAEDLNGKRLSDAVTVRLSPASPDVKRTTHYSLSPQVQEMARKMDWLKDSHLFQVFWAEAARALSEPGEELEGQILQPEEAYKYLYCPCFEKYQDLYEDLKSGEITFQEVNVMFNDFVNKYSNLTFELQLMCALDSSDQRDWIGDRVGQIREYHHLHQAVSSAKVILKVKDSLGLTGDFRVLHTLLNFTDNFNQFRHEKLDRISKQLIQAKKLLQDVTEPRCQCLNELSLRKEFVSWVREALGGVHELKVFVDLASISAGENDIDVDRVACFHDAVQGYSPLLYKLDTSAGFDEFMTHLGELWRALNNDAYLPHKLCDSARNLEWLKTVKESHGSVELTSLSLATAINDKGCYIIRAPADGQKISPDTVLQLSLPESHGGREETRDFSLEELKELLNKLMLMSGKKDHSNVQVEIFSKVFCNVQRLVESFINLYAAGNMLFRNWTAQVHCSPRHGVSIQMDFRLERVVQLKGSGSVAELLEAVSKQLEQFLDRWEAFVAEKRAKHFYLNYYTAEQLVYLSTELKKATPSDAALTMLSFIKGNCTPKDVAKALKEPRGEAARHEEKTAIQGLQVMLLRELSLAGKLRAVLEQSLVCMSAFLPHCLDLEALGRCLALLGWMRGCPVERQLPKGLHVGRPNLIVCGHSEVLLAALAIYMHTPQQPLPTFDEVLLCTPATTLEEVALLLRRCLTPGSRGQGVYSLLYADLLSYEVASQAEALFLSLCSQPHHEDFQLVMVCDSEREHCHLPSAFSQHKVLVTPQAPLRDIQAYLAQHFQVPAHTPSAADVFRDRTCVGIVASKRAGVGKSLYVERLHSKLTMKLRGENVPLKVIRLIDPQVDENQVLSSLLPFLKARYQTRPMIFHFDVTSSVQTGLWVFIFKLLILQYLMDINGKMWLRNPCHLYIIEILERTPVMLKTPSKRSTHGPQFSFLDIFPRVTCRPPKEVIDMELSPEENSRDPGMDQGVFQSETFQRPYQYLRRFHQKENLDSFLYQEGCVEGTPTECLQYFLIYCGVIDPSWSELRNFAGFLNYQLRDCEGSLFCNPDVTGDTLGGFKNFVVTFMIFMARDFATPTLHTSDQSPGRYAVPMDGVREEDLAPFTLRRRWESEPHPYVFFNGDHTSMTFIGFHIQPNQNGSLDAVDLASRTVIKKDVMAMELYRGLSLQRVPFNVDFDQLPRHEKLERLCLALGIQWPMDPDETYELTVDNMLKILAIEMRFRCGIPVIIMGETGCGKTRLIKFLSDLRRGSTQAETMKLVKVHGGTTAEMIYSKVREAEELAVFNKEQHQLGTILFFDEANTTEAISCIKEVLCDRTVNGQPLAKDSGLHIIAACNPYRKHSQEMIRRLEAAGLGYRVRSEDTAEKLGSTPLRQLVYRVHALPPSLIPLVWDFGQLNNTAEKLYIQQIVQRTVDSVGVDEAQIRAITEVLSASQSFMRKRGNECGFVSLRDVERCVRVFMWFYDHRVMLLSQLDAFLCRADVDQSGFEREPVLWSLVLALAVCYHASLEQKESYWKTICRLFPEPYNDSKVVLEEITRTQDLFLDGVSLRKTIARNSALKENVFMMVICIELKIPLFLVGKPGSSKSLAKTIVADAMQGPAAHSDLFRNLKQVHLVSFQCSPHSTPQGIISTFKQCARFQQGKDLQEYVSVVVLDEVGLAEDSPKMPLKALHPLLEYGCIEDDPAPHQKVGFIGISNWALDPAKMNRGIFVSRGSPSKKELMESAKGICSSEPLVQQRVQGFFAPFARAYETVCRKQDKEFFGLRDYYSLIKMVFARAKASDKEPSPQDIAQAVLRNFSGKDDIHALDIFTAALPEAKCSEAVSTIQLIEQNMCVRLRKAAGGEPDESESRYLLVLTRNYAALQVLQQMFFRDDQQPEIIFGSSFPRDQEYTQICRNINRVKICMETGKTVVLLNLQSLYESLYDALNQYYVYLGGQKYVDLGLGTHRVKCRVHPDFRLIVIEEKDVVYKQFPIPLINRLEKHYLDINTVLEKWQRRVVEELKAWVERFVDVKAQHFAGGHRYSPSEVFVGYHSDACASVVLQVTERLGRGALTDELYQRVCEEAKSILLGCATPDAVVRLGASSLGLFTAQALSREYYHTQQHSSFADFLRAQLRTADPERHLERRIIFTEITTFSRLLTNRDCEVLQSEGGDGALKPMILSLQQFDTEGSFLREVQNCLSDAARCKILIIQTSFEDGVHSAQLIASAKYSAINEINKIQGNQGCILVYFITKLSRMESGASYVGFHGGLWQSVHIDDLCKSTVMVSDVTRLQNVTISQLFKPEGNSELETEHGAGDSLEEPMETEAAGSEEAPGVDLGTEGSTATGNAEQGGSHIMDTTSLLRSCIQSAVGTLRDQDGRQRSMRRVEILLGLLDEDDDDEVKAAFLRASKARLYVLLKQQEDQSLFNMKEWVTREASNQDALQEAGTFRQTLWKRVQGVVTPLLASMVSVLDIDSNLELLIRPDSPSWTRDLWMFIFRDIKLLNIPLVTNDMRSKSEVPYIMVQNHMTLPEDISNDVPFGWRVKGYLEELWLQAQYITGAEGLLKKLVEIFQQTSLGRFLAQLSAEQQEELFLCYIKDFLLLTMRVSTWEELRILQVALWSCICQLQAQRPQERVSLPWVHVAYQHFRSRLQNFSRIVTTYPQVLQMLLYNVMGTVRNDRLDGPELTLDAFAAMACTEMLTRDILKPSPQAWLQMVKSLSMPLELLCSDGYLQTCGEMARDVIREVRTQWNRIFPVALFVEHVLLGIESQIPELCELVTEYVFLLNKCLQENSDIKTYRPFVAVMVTLRKCKDQVCKTLARVEIQPCPVCLGDPQDPVCLPCDHVFCLACVKVWVIIGQMRCPLCLTDLPEGFSPAVSQEHRNAIRKHACIRQMCNSFFIDLVSTICFKDNSPPEKEVIDVLLNLLFAQKELLRGTFQRHREHTKSLSPFDDVVDKTPVIRSVVLKLLLKYSFQEVKDYIQAYLSLLEKKAFLTEDKTELYILFSTCLEDSMYEKVSALSTSEGQKCLREDGVFLETYSARRGPEPASEASVDHLQEMARIRLCLNRASDFLSGLQEGSEAAEDKQRYLQHVERFCRLVKNDWYRVYLVRKLASERGIEFVQRLSRPGHPARWVFPQAVLAQQEDHSSQMDRYLVYGDKYKSLRDAVGKAVLECKPLAIAAAVKVSRNPGPQQAAHLLLALFREVATLYRLPDANLHPKPEQREALNSFIEESEVLSHQDIKLFATSLVADTLPLLSTGVRDSSLEGTVAELAVHVAILLLCGHSEVLEPLRNLAFSPATMASAFLPTMPEDLLAQAQNWKGLEGVHWYMCPNGHPCSVGECGRPMERSHCVDCGAVIGGINHRPEDGFLAVTNHADRTQTGHVLGVALGRRETVVSDRQLAPAVFLLLRLLTHLAMLLGAAQSPEAVINIIKPPVRDPRGFLQQHIRQDLEQLTRTLGRSADEAINAVHLVLRSLLGRQRHPSGQRIFNFDGKLSSREFRNSWEKAMQTLILPELEHQHLQKALLTVTTQISQDERLSSNPVARIVYGDPGAFLPHLPQKSVVHCSKMWACRRRVTVEYLQHVVEQNSGKDTVPILRKFLQKEAELRLVKSLPEILALQRDLVKQFQNVSEADYQSIRAFISSHHEDGLKQLLRKRIRIFLSTWNKLRMSLQTSGEIKLPEEYCDADLDEDTDFEVILPRRRGRGLCSTALVSYLIRLHNEMVYAVGEFSGENNGYTVDASEVTDLHVISYEVERDLVPLILSNCQYRVEQGQETLQEFDLEKIQRQVTGRFLQGKPRLTLKGIPTLVHRRDWNYEHLFADIKSKMPQKPLHNAAISAICGQLQSYSDACEALSLVEVTLGFLSTAGGNPNMSLNVYVQDVLRMGEQTALVLKALHRCQLKHTIALWQLLSAHRSEQLLRLHKEPFREISARYKVGLSPDNAKCLRTFLNQTDLDSFLLELHEMMILKLKSPQAEGNFNPEWSLRDTLVSYMETKEGEIPPELEFQFPEEILLCSCVPVWRMAAELKRGRQVR</sequence>
<dbReference type="Ensembl" id="ENSFCTT00005059523.1">
    <property type="protein sequence ID" value="ENSFCTP00005043731.1"/>
    <property type="gene ID" value="ENSFCTG00005020513.1"/>
</dbReference>
<dbReference type="Gene3D" id="3.30.40.10">
    <property type="entry name" value="Zinc/RING finger domain, C3HC4 (zinc finger)"/>
    <property type="match status" value="1"/>
</dbReference>
<reference evidence="11 12" key="1">
    <citation type="submission" date="2021-02" db="EMBL/GenBank/DDBJ databases">
        <title>Safari Cat Assemblies.</title>
        <authorList>
            <person name="Bredemeyer K.R."/>
            <person name="Murphy W.J."/>
        </authorList>
    </citation>
    <scope>NUCLEOTIDE SEQUENCE [LARGE SCALE GENOMIC DNA]</scope>
</reference>
<dbReference type="PROSITE" id="PS50089">
    <property type="entry name" value="ZF_RING_2"/>
    <property type="match status" value="1"/>
</dbReference>
<dbReference type="InterPro" id="IPR027417">
    <property type="entry name" value="P-loop_NTPase"/>
</dbReference>
<dbReference type="SMART" id="SM00382">
    <property type="entry name" value="AAA"/>
    <property type="match status" value="2"/>
</dbReference>
<dbReference type="Proteomes" id="UP000823872">
    <property type="component" value="Chromosome E1"/>
</dbReference>
<evidence type="ECO:0000256" key="2">
    <source>
        <dbReference type="ARBA" id="ARBA00022490"/>
    </source>
</evidence>
<dbReference type="InterPro" id="IPR017907">
    <property type="entry name" value="Znf_RING_CS"/>
</dbReference>
<evidence type="ECO:0000256" key="5">
    <source>
        <dbReference type="ARBA" id="ARBA00022833"/>
    </source>
</evidence>
<dbReference type="PROSITE" id="PS51981">
    <property type="entry name" value="ZF_RZ"/>
    <property type="match status" value="1"/>
</dbReference>
<reference evidence="11" key="3">
    <citation type="submission" date="2025-09" db="UniProtKB">
        <authorList>
            <consortium name="Ensembl"/>
        </authorList>
    </citation>
    <scope>IDENTIFICATION</scope>
    <source>
        <strain evidence="11">breed Abyssinian</strain>
    </source>
</reference>
<dbReference type="InterPro" id="IPR046439">
    <property type="entry name" value="ZF_RZ_dom"/>
</dbReference>
<evidence type="ECO:0000313" key="11">
    <source>
        <dbReference type="Ensembl" id="ENSFCTP00005043731.1"/>
    </source>
</evidence>
<dbReference type="SMART" id="SM00184">
    <property type="entry name" value="RING"/>
    <property type="match status" value="1"/>
</dbReference>
<evidence type="ECO:0000256" key="1">
    <source>
        <dbReference type="ARBA" id="ARBA00004496"/>
    </source>
</evidence>
<dbReference type="PANTHER" id="PTHR22605:SF16">
    <property type="entry name" value="E3 UBIQUITIN-PROTEIN LIGASE RNF213"/>
    <property type="match status" value="1"/>
</dbReference>
<keyword evidence="3" id="KW-0479">Metal-binding</keyword>
<dbReference type="GeneTree" id="ENSGT00630000089884"/>
<feature type="compositionally biased region" description="Polar residues" evidence="8">
    <location>
        <begin position="371"/>
        <end position="381"/>
    </location>
</feature>
<feature type="domain" description="RZ-type" evidence="10">
    <location>
        <begin position="4548"/>
        <end position="4620"/>
    </location>
</feature>
<evidence type="ECO:0000259" key="9">
    <source>
        <dbReference type="PROSITE" id="PS50089"/>
    </source>
</evidence>
<name>A0ABI7Z923_FELCA</name>
<proteinExistence type="predicted"/>
<organism evidence="11 12">
    <name type="scientific">Felis catus</name>
    <name type="common">Cat</name>
    <name type="synonym">Felis silvestris catus</name>
    <dbReference type="NCBI Taxonomy" id="9685"/>
    <lineage>
        <taxon>Eukaryota</taxon>
        <taxon>Metazoa</taxon>
        <taxon>Chordata</taxon>
        <taxon>Craniata</taxon>
        <taxon>Vertebrata</taxon>
        <taxon>Euteleostomi</taxon>
        <taxon>Mammalia</taxon>
        <taxon>Eutheria</taxon>
        <taxon>Laurasiatheria</taxon>
        <taxon>Carnivora</taxon>
        <taxon>Feliformia</taxon>
        <taxon>Felidae</taxon>
        <taxon>Felinae</taxon>
        <taxon>Felis</taxon>
    </lineage>
</organism>
<dbReference type="PANTHER" id="PTHR22605">
    <property type="entry name" value="RZ-TYPE DOMAIN-CONTAINING PROTEIN"/>
    <property type="match status" value="1"/>
</dbReference>
<evidence type="ECO:0000313" key="12">
    <source>
        <dbReference type="Proteomes" id="UP000823872"/>
    </source>
</evidence>
<keyword evidence="4 7" id="KW-0863">Zinc-finger</keyword>
<feature type="compositionally biased region" description="Polar residues" evidence="8">
    <location>
        <begin position="3579"/>
        <end position="3593"/>
    </location>
</feature>
<feature type="region of interest" description="Disordered" evidence="8">
    <location>
        <begin position="3541"/>
        <end position="3593"/>
    </location>
</feature>
<dbReference type="InterPro" id="IPR018957">
    <property type="entry name" value="Znf_C3HC4_RING-type"/>
</dbReference>
<feature type="compositionally biased region" description="Basic and acidic residues" evidence="8">
    <location>
        <begin position="382"/>
        <end position="416"/>
    </location>
</feature>
<dbReference type="Gene3D" id="3.40.50.300">
    <property type="entry name" value="P-loop containing nucleotide triphosphate hydrolases"/>
    <property type="match status" value="2"/>
</dbReference>
<dbReference type="CDD" id="cd16561">
    <property type="entry name" value="RING-HC_RNF213"/>
    <property type="match status" value="1"/>
</dbReference>
<gene>
    <name evidence="11" type="primary">RNF213</name>
</gene>
<evidence type="ECO:0000256" key="8">
    <source>
        <dbReference type="SAM" id="MobiDB-lite"/>
    </source>
</evidence>
<evidence type="ECO:0008006" key="13">
    <source>
        <dbReference type="Google" id="ProtNLM"/>
    </source>
</evidence>
<evidence type="ECO:0000259" key="10">
    <source>
        <dbReference type="PROSITE" id="PS51981"/>
    </source>
</evidence>
<keyword evidence="5" id="KW-0862">Zinc</keyword>
<dbReference type="Pfam" id="PF20173">
    <property type="entry name" value="ZnF_RZ-type"/>
    <property type="match status" value="1"/>
</dbReference>
<feature type="region of interest" description="Disordered" evidence="8">
    <location>
        <begin position="63"/>
        <end position="430"/>
    </location>
</feature>
<keyword evidence="6" id="KW-0391">Immunity</keyword>
<dbReference type="InterPro" id="IPR003593">
    <property type="entry name" value="AAA+_ATPase"/>
</dbReference>
<keyword evidence="12" id="KW-1185">Reference proteome</keyword>
<comment type="subcellular location">
    <subcellularLocation>
        <location evidence="1">Cytoplasm</location>
    </subcellularLocation>
</comment>
<evidence type="ECO:0000256" key="7">
    <source>
        <dbReference type="PROSITE-ProRule" id="PRU00175"/>
    </source>
</evidence>
<evidence type="ECO:0000256" key="6">
    <source>
        <dbReference type="ARBA" id="ARBA00022859"/>
    </source>
</evidence>
<protein>
    <recommendedName>
        <fullName evidence="13">Ring finger protein 213</fullName>
    </recommendedName>
</protein>
<dbReference type="PROSITE" id="PS00518">
    <property type="entry name" value="ZF_RING_1"/>
    <property type="match status" value="1"/>
</dbReference>
<dbReference type="InterPro" id="IPR031248">
    <property type="entry name" value="RNF213"/>
</dbReference>
<dbReference type="SUPFAM" id="SSF52540">
    <property type="entry name" value="P-loop containing nucleoside triphosphate hydrolases"/>
    <property type="match status" value="2"/>
</dbReference>
<feature type="compositionally biased region" description="Basic residues" evidence="8">
    <location>
        <begin position="177"/>
        <end position="188"/>
    </location>
</feature>
<accession>A0ABI7Z923</accession>
<evidence type="ECO:0000256" key="4">
    <source>
        <dbReference type="ARBA" id="ARBA00022771"/>
    </source>
</evidence>
<feature type="domain" description="RING-type" evidence="9">
    <location>
        <begin position="4066"/>
        <end position="4104"/>
    </location>
</feature>
<evidence type="ECO:0000256" key="3">
    <source>
        <dbReference type="ARBA" id="ARBA00022723"/>
    </source>
</evidence>
<dbReference type="Pfam" id="PF00097">
    <property type="entry name" value="zf-C3HC4"/>
    <property type="match status" value="1"/>
</dbReference>
<dbReference type="InterPro" id="IPR013083">
    <property type="entry name" value="Znf_RING/FYVE/PHD"/>
</dbReference>